<name>A0A8J3D772_9BACT</name>
<sequence>MKQVTLNIRENRYSFFMQLVQALDFVQIADEQHDANPGDSYNPDFVAKIKQSQQEFKDGNFTSVQKEDLKEFLGL</sequence>
<dbReference type="EMBL" id="BMXF01000002">
    <property type="protein sequence ID" value="GHB71087.1"/>
    <property type="molecule type" value="Genomic_DNA"/>
</dbReference>
<dbReference type="Proteomes" id="UP000598271">
    <property type="component" value="Unassembled WGS sequence"/>
</dbReference>
<dbReference type="InterPro" id="IPR020271">
    <property type="entry name" value="Uncharacterised_MJ1172"/>
</dbReference>
<evidence type="ECO:0000313" key="2">
    <source>
        <dbReference type="Proteomes" id="UP000598271"/>
    </source>
</evidence>
<dbReference type="Pfam" id="PF10884">
    <property type="entry name" value="DUF2683"/>
    <property type="match status" value="1"/>
</dbReference>
<comment type="caution">
    <text evidence="1">The sequence shown here is derived from an EMBL/GenBank/DDBJ whole genome shotgun (WGS) entry which is preliminary data.</text>
</comment>
<protein>
    <submittedName>
        <fullName evidence="1">Uncharacterized protein</fullName>
    </submittedName>
</protein>
<evidence type="ECO:0000313" key="1">
    <source>
        <dbReference type="EMBL" id="GHB71087.1"/>
    </source>
</evidence>
<reference evidence="1 2" key="1">
    <citation type="journal article" date="2014" name="Int. J. Syst. Evol. Microbiol.">
        <title>Complete genome sequence of Corynebacterium casei LMG S-19264T (=DSM 44701T), isolated from a smear-ripened cheese.</title>
        <authorList>
            <consortium name="US DOE Joint Genome Institute (JGI-PGF)"/>
            <person name="Walter F."/>
            <person name="Albersmeier A."/>
            <person name="Kalinowski J."/>
            <person name="Ruckert C."/>
        </authorList>
    </citation>
    <scope>NUCLEOTIDE SEQUENCE [LARGE SCALE GENOMIC DNA]</scope>
    <source>
        <strain evidence="1 2">KCTC 12866</strain>
    </source>
</reference>
<accession>A0A8J3D772</accession>
<proteinExistence type="predicted"/>
<dbReference type="AlphaFoldDB" id="A0A8J3D772"/>
<keyword evidence="2" id="KW-1185">Reference proteome</keyword>
<organism evidence="1 2">
    <name type="scientific">Persicitalea jodogahamensis</name>
    <dbReference type="NCBI Taxonomy" id="402147"/>
    <lineage>
        <taxon>Bacteria</taxon>
        <taxon>Pseudomonadati</taxon>
        <taxon>Bacteroidota</taxon>
        <taxon>Cytophagia</taxon>
        <taxon>Cytophagales</taxon>
        <taxon>Spirosomataceae</taxon>
        <taxon>Persicitalea</taxon>
    </lineage>
</organism>
<dbReference type="RefSeq" id="WP_189564907.1">
    <property type="nucleotide sequence ID" value="NZ_BMXF01000002.1"/>
</dbReference>
<gene>
    <name evidence="1" type="ORF">GCM10007390_26070</name>
</gene>